<protein>
    <submittedName>
        <fullName evidence="2">Uncharacterized protein</fullName>
    </submittedName>
</protein>
<evidence type="ECO:0000313" key="3">
    <source>
        <dbReference type="Proteomes" id="UP001597063"/>
    </source>
</evidence>
<gene>
    <name evidence="2" type="ORF">ACFQZM_31745</name>
</gene>
<feature type="transmembrane region" description="Helical" evidence="1">
    <location>
        <begin position="152"/>
        <end position="177"/>
    </location>
</feature>
<feature type="transmembrane region" description="Helical" evidence="1">
    <location>
        <begin position="6"/>
        <end position="26"/>
    </location>
</feature>
<proteinExistence type="predicted"/>
<dbReference type="EMBL" id="JBHTGP010000016">
    <property type="protein sequence ID" value="MFD0689102.1"/>
    <property type="molecule type" value="Genomic_DNA"/>
</dbReference>
<organism evidence="2 3">
    <name type="scientific">Actinomadura fibrosa</name>
    <dbReference type="NCBI Taxonomy" id="111802"/>
    <lineage>
        <taxon>Bacteria</taxon>
        <taxon>Bacillati</taxon>
        <taxon>Actinomycetota</taxon>
        <taxon>Actinomycetes</taxon>
        <taxon>Streptosporangiales</taxon>
        <taxon>Thermomonosporaceae</taxon>
        <taxon>Actinomadura</taxon>
    </lineage>
</organism>
<keyword evidence="1" id="KW-0472">Membrane</keyword>
<feature type="transmembrane region" description="Helical" evidence="1">
    <location>
        <begin position="84"/>
        <end position="106"/>
    </location>
</feature>
<evidence type="ECO:0000313" key="2">
    <source>
        <dbReference type="EMBL" id="MFD0689102.1"/>
    </source>
</evidence>
<sequence>MTVDRLIGIISLLLSIFFWRVSYSTVRKRFPAGRSLPSASSSATPPLTGGRPGYSPTFPSFNTPAVSATTPESRARALRAASRALAAMSASVPALTLLYSFSHAYFSSGSARTPPLGALPAALFALGFVVAMLVLITLVASGQQWAITCARAVSLTVQVVSGFLGAFLLIVFVAYLLHAIGLDLPGISFSGPARAGGFVSLLVALVVIVPAFLASTVARTRLATITDGW</sequence>
<keyword evidence="3" id="KW-1185">Reference proteome</keyword>
<feature type="transmembrane region" description="Helical" evidence="1">
    <location>
        <begin position="118"/>
        <end position="140"/>
    </location>
</feature>
<keyword evidence="1" id="KW-1133">Transmembrane helix</keyword>
<name>A0ABW2XRH8_9ACTN</name>
<keyword evidence="1" id="KW-0812">Transmembrane</keyword>
<comment type="caution">
    <text evidence="2">The sequence shown here is derived from an EMBL/GenBank/DDBJ whole genome shotgun (WGS) entry which is preliminary data.</text>
</comment>
<dbReference type="Proteomes" id="UP001597063">
    <property type="component" value="Unassembled WGS sequence"/>
</dbReference>
<reference evidence="3" key="1">
    <citation type="journal article" date="2019" name="Int. J. Syst. Evol. Microbiol.">
        <title>The Global Catalogue of Microorganisms (GCM) 10K type strain sequencing project: providing services to taxonomists for standard genome sequencing and annotation.</title>
        <authorList>
            <consortium name="The Broad Institute Genomics Platform"/>
            <consortium name="The Broad Institute Genome Sequencing Center for Infectious Disease"/>
            <person name="Wu L."/>
            <person name="Ma J."/>
        </authorList>
    </citation>
    <scope>NUCLEOTIDE SEQUENCE [LARGE SCALE GENOMIC DNA]</scope>
    <source>
        <strain evidence="3">JCM 9371</strain>
    </source>
</reference>
<dbReference type="RefSeq" id="WP_131762265.1">
    <property type="nucleotide sequence ID" value="NZ_CAACUY010000220.1"/>
</dbReference>
<evidence type="ECO:0000256" key="1">
    <source>
        <dbReference type="SAM" id="Phobius"/>
    </source>
</evidence>
<feature type="transmembrane region" description="Helical" evidence="1">
    <location>
        <begin position="197"/>
        <end position="218"/>
    </location>
</feature>
<accession>A0ABW2XRH8</accession>